<reference evidence="2" key="1">
    <citation type="submission" date="2022-12" db="EMBL/GenBank/DDBJ databases">
        <authorList>
            <person name="Petersen C."/>
        </authorList>
    </citation>
    <scope>NUCLEOTIDE SEQUENCE</scope>
    <source>
        <strain evidence="2">IBT 35675</strain>
    </source>
</reference>
<keyword evidence="3" id="KW-1185">Reference proteome</keyword>
<sequence length="499" mass="52585">MVRLLALAAAALAGLANGLPVNEDVNVLQPRDFCLLETLVVGILKLDSKADAFCTSALGIQTSTKIVSATSTPAVTTTTATAYTTGTETVTATETVVVVVSDYFTATEVDFTTVPVTEVIDVTETVSTVITVDVTDTATITDVSTATVTEIVPSTVVSFVASTTTDIIYDRRRSEEQKRGLAIVTPSCLQKQSKAFITNACNCLHLTTPTVTTTTTIVAATPTVTVTTTLPVTTTQTASVSVTTSVTTDITNTDTVTSTVPSTVLATSYFTTVDSSTTTDYATVDVTIDQTVTQTVTSTSAVVIVSTTQAVVTATQHCTTLAISKFSLGDTDQTTVAQANLYSGSNIVVNTNALFGPFTNPFPSTDSWSTTTPSLSLLYTCDNEWRVFIRYKNAGTSTIFPGAQSLSANTWSVSSLTPVGGATIQIYAVVWGIGLITDTVVINSLYNCQGSGTRFSWSNAFMHSDTWVGMQKTGAIYYTDASGTMKVLYGREGNYGQFS</sequence>
<name>A0A9W9RL51_PENBR</name>
<evidence type="ECO:0000256" key="1">
    <source>
        <dbReference type="SAM" id="SignalP"/>
    </source>
</evidence>
<evidence type="ECO:0000313" key="2">
    <source>
        <dbReference type="EMBL" id="KAJ5362242.1"/>
    </source>
</evidence>
<dbReference type="EMBL" id="JAPZBR010000002">
    <property type="protein sequence ID" value="KAJ5362242.1"/>
    <property type="molecule type" value="Genomic_DNA"/>
</dbReference>
<keyword evidence="1" id="KW-0732">Signal</keyword>
<feature type="signal peptide" evidence="1">
    <location>
        <begin position="1"/>
        <end position="18"/>
    </location>
</feature>
<proteinExistence type="predicted"/>
<dbReference type="AlphaFoldDB" id="A0A9W9RL51"/>
<comment type="caution">
    <text evidence="2">The sequence shown here is derived from an EMBL/GenBank/DDBJ whole genome shotgun (WGS) entry which is preliminary data.</text>
</comment>
<feature type="chain" id="PRO_5040826254" evidence="1">
    <location>
        <begin position="19"/>
        <end position="499"/>
    </location>
</feature>
<dbReference type="Proteomes" id="UP001148299">
    <property type="component" value="Unassembled WGS sequence"/>
</dbReference>
<evidence type="ECO:0000313" key="3">
    <source>
        <dbReference type="Proteomes" id="UP001148299"/>
    </source>
</evidence>
<protein>
    <submittedName>
        <fullName evidence="2">Uncharacterized protein</fullName>
    </submittedName>
</protein>
<accession>A0A9W9RL51</accession>
<organism evidence="2 3">
    <name type="scientific">Penicillium brevicompactum</name>
    <dbReference type="NCBI Taxonomy" id="5074"/>
    <lineage>
        <taxon>Eukaryota</taxon>
        <taxon>Fungi</taxon>
        <taxon>Dikarya</taxon>
        <taxon>Ascomycota</taxon>
        <taxon>Pezizomycotina</taxon>
        <taxon>Eurotiomycetes</taxon>
        <taxon>Eurotiomycetidae</taxon>
        <taxon>Eurotiales</taxon>
        <taxon>Aspergillaceae</taxon>
        <taxon>Penicillium</taxon>
    </lineage>
</organism>
<gene>
    <name evidence="2" type="ORF">N7541_003086</name>
</gene>
<reference evidence="2" key="2">
    <citation type="journal article" date="2023" name="IMA Fungus">
        <title>Comparative genomic study of the Penicillium genus elucidates a diverse pangenome and 15 lateral gene transfer events.</title>
        <authorList>
            <person name="Petersen C."/>
            <person name="Sorensen T."/>
            <person name="Nielsen M.R."/>
            <person name="Sondergaard T.E."/>
            <person name="Sorensen J.L."/>
            <person name="Fitzpatrick D.A."/>
            <person name="Frisvad J.C."/>
            <person name="Nielsen K.L."/>
        </authorList>
    </citation>
    <scope>NUCLEOTIDE SEQUENCE</scope>
    <source>
        <strain evidence="2">IBT 35675</strain>
    </source>
</reference>